<dbReference type="AlphaFoldDB" id="A0AAN7N119"/>
<keyword evidence="3" id="KW-1185">Reference proteome</keyword>
<protein>
    <submittedName>
        <fullName evidence="2">Uncharacterized protein</fullName>
    </submittedName>
</protein>
<evidence type="ECO:0000256" key="1">
    <source>
        <dbReference type="SAM" id="MobiDB-lite"/>
    </source>
</evidence>
<proteinExistence type="predicted"/>
<dbReference type="EMBL" id="JAUNZN010000008">
    <property type="protein sequence ID" value="KAK4817679.1"/>
    <property type="molecule type" value="Genomic_DNA"/>
</dbReference>
<dbReference type="Proteomes" id="UP001333110">
    <property type="component" value="Unassembled WGS sequence"/>
</dbReference>
<feature type="region of interest" description="Disordered" evidence="1">
    <location>
        <begin position="879"/>
        <end position="915"/>
    </location>
</feature>
<organism evidence="2 3">
    <name type="scientific">Mycteria americana</name>
    <name type="common">Wood stork</name>
    <dbReference type="NCBI Taxonomy" id="33587"/>
    <lineage>
        <taxon>Eukaryota</taxon>
        <taxon>Metazoa</taxon>
        <taxon>Chordata</taxon>
        <taxon>Craniata</taxon>
        <taxon>Vertebrata</taxon>
        <taxon>Euteleostomi</taxon>
        <taxon>Archelosauria</taxon>
        <taxon>Archosauria</taxon>
        <taxon>Dinosauria</taxon>
        <taxon>Saurischia</taxon>
        <taxon>Theropoda</taxon>
        <taxon>Coelurosauria</taxon>
        <taxon>Aves</taxon>
        <taxon>Neognathae</taxon>
        <taxon>Neoaves</taxon>
        <taxon>Aequornithes</taxon>
        <taxon>Ciconiiformes</taxon>
        <taxon>Ciconiidae</taxon>
        <taxon>Mycteria</taxon>
    </lineage>
</organism>
<evidence type="ECO:0000313" key="3">
    <source>
        <dbReference type="Proteomes" id="UP001333110"/>
    </source>
</evidence>
<reference evidence="2 3" key="1">
    <citation type="journal article" date="2023" name="J. Hered.">
        <title>Chromosome-level genome of the wood stork (Mycteria americana) provides insight into avian chromosome evolution.</title>
        <authorList>
            <person name="Flamio R. Jr."/>
            <person name="Ramstad K.M."/>
        </authorList>
    </citation>
    <scope>NUCLEOTIDE SEQUENCE [LARGE SCALE GENOMIC DNA]</scope>
    <source>
        <strain evidence="2">JAX WOST 10</strain>
    </source>
</reference>
<gene>
    <name evidence="2" type="ORF">QYF61_024908</name>
</gene>
<name>A0AAN7N119_MYCAM</name>
<evidence type="ECO:0000313" key="2">
    <source>
        <dbReference type="EMBL" id="KAK4817679.1"/>
    </source>
</evidence>
<accession>A0AAN7N119</accession>
<sequence length="965" mass="105376">MVKTMVRQAVPLQPMEVNGGADLHLQPVEDPVLEQVDAPKGGCDPMESPRWSRLLAGPANPWREEPMLEQVHKKGKSIHLPGSTGGGSRNSSAADLKFIDQYIHTSVMQSREFSLLHGMVSSLVMWVVSAARCRVAAKLRLELGMSKLLDIICHWHSLTLDITHKKNLIHILSMTPYGMEQPFGQLGSAVPAVSPPNFLCTPSLLAGGAEQPQLSQPVFIGEVLQPLDHLHGPPLDSLQQIHGLLMLGAPELNAVLQAKQPQFPQLLLLRLVLQTLPQLRCPSLDTLQPLNVSLVVGGPKLNTAFEVRPHQCRVQGHDHFPSPAGHTISDTSQDAIGFLGHLGTLLAHIQLAIDQHTRVLLCWAAFQPLFLHPVALHGVVVTQVHKKLGGGTARTADPNWPKGYSIPYGIILSIETGGSWLGGSDRCLGTGWASVSKCLSVFLERPQLLHVTKQNSSSSAERVSLQSPCGGEPGWREMVSQRMRKILDFLDNTYSRYTTPERPAREKLTSAQVHKKLGGGTARTADPNWPKGCSRPYGVMLSIETGGSWPGDRDCCSGTGWASVELHTFPTIPESASNCFCSLLGYQYEEADGPHKLAADVDVEIIEVAHRSERHETAELLVKGDIYEELRVVQGTIADGDEQLAFCCIIRSARTLQLPPMTKSFQGLLSSHFQSKDDGRAKQPQVPQPLLIRLVLQTLHQLRCPSLDTLQHLNVSLVVGGPKLNTAFEVRPHQCRVQGHDHFPSPAGHTIFDTSQDAIGFLGHLGTLLAHIQAAVNQHPQVLLCQAAFQPLFPKPVALHGVAVAQVQDLALGLVKPHTIDLGPSIQPVQVPLQSLPTLKQINTPTQLGVICKLTEGALDPFVQIIDKDIKQNWPQHRALGNTACDRPPTGSKEETEVSRSSGTPANIRADEQSSRLPRDALGFLHNHIPAHTGQQPEFTWVQCWILSKDTLALNQNLKEKTIVA</sequence>
<comment type="caution">
    <text evidence="2">The sequence shown here is derived from an EMBL/GenBank/DDBJ whole genome shotgun (WGS) entry which is preliminary data.</text>
</comment>